<evidence type="ECO:0000256" key="2">
    <source>
        <dbReference type="ARBA" id="ARBA00023150"/>
    </source>
</evidence>
<dbReference type="SUPFAM" id="SSF53850">
    <property type="entry name" value="Periplasmic binding protein-like II"/>
    <property type="match status" value="1"/>
</dbReference>
<dbReference type="HOGENOM" id="CLU_010186_3_0_2"/>
<dbReference type="SUPFAM" id="SSF63882">
    <property type="entry name" value="MoeA N-terminal region -like"/>
    <property type="match status" value="1"/>
</dbReference>
<dbReference type="Gene3D" id="3.40.190.10">
    <property type="entry name" value="Periplasmic binding protein-like II"/>
    <property type="match status" value="1"/>
</dbReference>
<dbReference type="NCBIfam" id="NF045515">
    <property type="entry name" value="Glp_gephyrin"/>
    <property type="match status" value="1"/>
</dbReference>
<dbReference type="Pfam" id="PF03454">
    <property type="entry name" value="MoeA_C"/>
    <property type="match status" value="1"/>
</dbReference>
<dbReference type="Pfam" id="PF03453">
    <property type="entry name" value="MoeA_N"/>
    <property type="match status" value="1"/>
</dbReference>
<dbReference type="UniPathway" id="UPA00344"/>
<dbReference type="GO" id="GO:0006777">
    <property type="term" value="P:Mo-molybdopterin cofactor biosynthetic process"/>
    <property type="evidence" value="ECO:0007669"/>
    <property type="project" value="UniProtKB-KW"/>
</dbReference>
<dbReference type="InterPro" id="IPR036425">
    <property type="entry name" value="MoaB/Mog-like_dom_sf"/>
</dbReference>
<dbReference type="GeneID" id="7170890"/>
<dbReference type="GO" id="GO:0061599">
    <property type="term" value="F:molybdopterin molybdotransferase activity"/>
    <property type="evidence" value="ECO:0007669"/>
    <property type="project" value="TreeGrafter"/>
</dbReference>
<sequence>MSRKIFHTLLSTREAVEEVVKRVKPAPKGVEEVGLEEALWRILAEDIYAPVDHPPFDRSEVDGYAVRSIDIEWSDELSPVELRVAGSVRVDEEPGIACRPGEAIEVATGAMVPMDCDSIVMEEYTERTGEVIKVYRSTSPGENISTAGSDVSAGDLVLLKGTRLSHEHIALLAGLGVRRIPVYVKPRAAVYSTGDEVVEPGEPLSAGKVYDVNGYLVTSYLKELGVDAVFRGRLPDDYEILRNTIESDLGSYDMVFTSGGTSAGIRDLVYRVFEELGEVVVHGLKTKPGKPTVIAVSGGRLLVGLPGFPLSCYMILRGVVKPIVSLMTGLREDERIVEATLPVRVRKQVGKTWLIPVSLVEGVNGYSAYPVSFSSGSIASLIYSDGYIELPEDLDTAEAGSRVRVYLFRDPPSPGRLNIIGSNDPLLMELLRATGLAYSSRVLNTGSLAGWHAVARGEADIAPTHLLDEETLVYNIPFLKKFNLEGKAVLIRGFDRLIGIVTAPGNPKKIEGIEDFLRSDVRIVNRVRGSGIRTYLDHHLKKILGEKGVPFTRVRELVKGYTYEVKTHTAVALAVRQGRADAGIAVGYVAELFNLGFKPLTWEEYDLLVPVEKMGKPGVRRLIDALVNKEIIEPLLQGKYGRYYRIPVNAGKPKHNR</sequence>
<dbReference type="STRING" id="490899.DKAM_0715"/>
<dbReference type="Proteomes" id="UP000006903">
    <property type="component" value="Chromosome"/>
</dbReference>
<dbReference type="RefSeq" id="WP_012608382.1">
    <property type="nucleotide sequence ID" value="NC_011766.1"/>
</dbReference>
<dbReference type="InterPro" id="IPR005110">
    <property type="entry name" value="MoeA_linker/N"/>
</dbReference>
<name>B8D4L0_DESA1</name>
<dbReference type="Pfam" id="PF12727">
    <property type="entry name" value="PBP_like"/>
    <property type="match status" value="1"/>
</dbReference>
<dbReference type="NCBIfam" id="TIGR00177">
    <property type="entry name" value="molyb_syn"/>
    <property type="match status" value="1"/>
</dbReference>
<dbReference type="EMBL" id="CP001140">
    <property type="protein sequence ID" value="ACL11041.1"/>
    <property type="molecule type" value="Genomic_DNA"/>
</dbReference>
<dbReference type="eggNOG" id="arCOG00217">
    <property type="taxonomic scope" value="Archaea"/>
</dbReference>
<dbReference type="NCBIfam" id="NF011068">
    <property type="entry name" value="PRK14498.1"/>
    <property type="match status" value="1"/>
</dbReference>
<dbReference type="SUPFAM" id="SSF63867">
    <property type="entry name" value="MoeA C-terminal domain-like"/>
    <property type="match status" value="1"/>
</dbReference>
<evidence type="ECO:0000313" key="4">
    <source>
        <dbReference type="EMBL" id="ACL11041.1"/>
    </source>
</evidence>
<accession>B8D4L0</accession>
<dbReference type="PANTHER" id="PTHR10192">
    <property type="entry name" value="MOLYBDOPTERIN BIOSYNTHESIS PROTEIN"/>
    <property type="match status" value="1"/>
</dbReference>
<feature type="domain" description="MoaB/Mog" evidence="3">
    <location>
        <begin position="189"/>
        <end position="326"/>
    </location>
</feature>
<dbReference type="Gene3D" id="3.40.980.10">
    <property type="entry name" value="MoaB/Mog-like domain"/>
    <property type="match status" value="1"/>
</dbReference>
<dbReference type="InterPro" id="IPR024370">
    <property type="entry name" value="PBP_domain"/>
</dbReference>
<dbReference type="InterPro" id="IPR001453">
    <property type="entry name" value="MoaB/Mog_dom"/>
</dbReference>
<dbReference type="InterPro" id="IPR036688">
    <property type="entry name" value="MoeA_C_domain_IV_sf"/>
</dbReference>
<dbReference type="AlphaFoldDB" id="B8D4L0"/>
<protein>
    <submittedName>
        <fullName evidence="4">Molybdenum cofactor synthesis domain protein</fullName>
    </submittedName>
</protein>
<dbReference type="Gene3D" id="2.40.340.10">
    <property type="entry name" value="MoeA, C-terminal, domain IV"/>
    <property type="match status" value="1"/>
</dbReference>
<comment type="pathway">
    <text evidence="1">Cofactor biosynthesis; molybdopterin biosynthesis.</text>
</comment>
<evidence type="ECO:0000259" key="3">
    <source>
        <dbReference type="SMART" id="SM00852"/>
    </source>
</evidence>
<dbReference type="SMART" id="SM00852">
    <property type="entry name" value="MoCF_biosynth"/>
    <property type="match status" value="1"/>
</dbReference>
<dbReference type="SUPFAM" id="SSF53218">
    <property type="entry name" value="Molybdenum cofactor biosynthesis proteins"/>
    <property type="match status" value="1"/>
</dbReference>
<evidence type="ECO:0000256" key="1">
    <source>
        <dbReference type="ARBA" id="ARBA00005046"/>
    </source>
</evidence>
<dbReference type="KEGG" id="dka:DKAM_0715"/>
<proteinExistence type="predicted"/>
<dbReference type="Gene3D" id="2.170.190.11">
    <property type="entry name" value="Molybdopterin biosynthesis moea protein, domain 3"/>
    <property type="match status" value="1"/>
</dbReference>
<dbReference type="Gene3D" id="3.90.105.10">
    <property type="entry name" value="Molybdopterin biosynthesis moea protein, domain 2"/>
    <property type="match status" value="1"/>
</dbReference>
<dbReference type="Pfam" id="PF00994">
    <property type="entry name" value="MoCF_biosynth"/>
    <property type="match status" value="1"/>
</dbReference>
<dbReference type="InterPro" id="IPR036135">
    <property type="entry name" value="MoeA_linker/N_sf"/>
</dbReference>
<evidence type="ECO:0000313" key="5">
    <source>
        <dbReference type="Proteomes" id="UP000006903"/>
    </source>
</evidence>
<keyword evidence="2" id="KW-0501">Molybdenum cofactor biosynthesis</keyword>
<dbReference type="PANTHER" id="PTHR10192:SF5">
    <property type="entry name" value="GEPHYRIN"/>
    <property type="match status" value="1"/>
</dbReference>
<dbReference type="CDD" id="cd00887">
    <property type="entry name" value="MoeA"/>
    <property type="match status" value="1"/>
</dbReference>
<dbReference type="InterPro" id="IPR038987">
    <property type="entry name" value="MoeA-like"/>
</dbReference>
<organism evidence="4 5">
    <name type="scientific">Desulfurococcus amylolyticus (strain DSM 18924 / JCM 16383 / VKM B-2413 / 1221n)</name>
    <name type="common">Desulfurococcus kamchatkensis</name>
    <dbReference type="NCBI Taxonomy" id="490899"/>
    <lineage>
        <taxon>Archaea</taxon>
        <taxon>Thermoproteota</taxon>
        <taxon>Thermoprotei</taxon>
        <taxon>Desulfurococcales</taxon>
        <taxon>Desulfurococcaceae</taxon>
        <taxon>Desulfurococcus</taxon>
    </lineage>
</organism>
<gene>
    <name evidence="4" type="ordered locus">DKAM_0715</name>
</gene>
<dbReference type="InterPro" id="IPR005111">
    <property type="entry name" value="MoeA_C_domain_IV"/>
</dbReference>
<reference evidence="4 5" key="1">
    <citation type="journal article" date="2009" name="J. Bacteriol.">
        <title>Complete genome sequence of the anaerobic, protein-degrading hyperthermophilic crenarchaeon Desulfurococcus kamchatkensis.</title>
        <authorList>
            <person name="Ravin N.V."/>
            <person name="Mardanov A.V."/>
            <person name="Beletsky A.V."/>
            <person name="Kublanov I.V."/>
            <person name="Kolganova T.V."/>
            <person name="Lebedinsky A.V."/>
            <person name="Chernyh N.A."/>
            <person name="Bonch-Osmolovskaya E.A."/>
            <person name="Skryabin K.G."/>
        </authorList>
    </citation>
    <scope>NUCLEOTIDE SEQUENCE [LARGE SCALE GENOMIC DNA]</scope>
    <source>
        <strain evidence="5">DSM 18924 / JCM 16383 / VKM B-2413 / 1221n</strain>
    </source>
</reference>
<dbReference type="GO" id="GO:0005737">
    <property type="term" value="C:cytoplasm"/>
    <property type="evidence" value="ECO:0007669"/>
    <property type="project" value="TreeGrafter"/>
</dbReference>